<dbReference type="PANTHER" id="PTHR21184">
    <property type="entry name" value="MENORIN (DENDRITIC BRANCHING PROTEIN)"/>
    <property type="match status" value="1"/>
</dbReference>
<dbReference type="PANTHER" id="PTHR21184:SF6">
    <property type="entry name" value="CONSERVED PLASMA MEMBRANE PROTEIN"/>
    <property type="match status" value="1"/>
</dbReference>
<accession>A0ABQ7S8B3</accession>
<dbReference type="Proteomes" id="UP000825002">
    <property type="component" value="Unassembled WGS sequence"/>
</dbReference>
<comment type="caution">
    <text evidence="4">The sequence shown here is derived from an EMBL/GenBank/DDBJ whole genome shotgun (WGS) entry which is preliminary data.</text>
</comment>
<dbReference type="InterPro" id="IPR019356">
    <property type="entry name" value="Menorin_dom"/>
</dbReference>
<proteinExistence type="inferred from homology"/>
<feature type="region of interest" description="Disordered" evidence="2">
    <location>
        <begin position="81"/>
        <end position="193"/>
    </location>
</feature>
<organism evidence="4 5">
    <name type="scientific">Fragariocoptes setiger</name>
    <dbReference type="NCBI Taxonomy" id="1670756"/>
    <lineage>
        <taxon>Eukaryota</taxon>
        <taxon>Metazoa</taxon>
        <taxon>Ecdysozoa</taxon>
        <taxon>Arthropoda</taxon>
        <taxon>Chelicerata</taxon>
        <taxon>Arachnida</taxon>
        <taxon>Acari</taxon>
        <taxon>Acariformes</taxon>
        <taxon>Trombidiformes</taxon>
        <taxon>Prostigmata</taxon>
        <taxon>Eupodina</taxon>
        <taxon>Eriophyoidea</taxon>
        <taxon>Phytoptidae</taxon>
        <taxon>Fragariocoptes</taxon>
    </lineage>
</organism>
<feature type="domain" description="Menorin-like" evidence="3">
    <location>
        <begin position="207"/>
        <end position="356"/>
    </location>
</feature>
<evidence type="ECO:0000259" key="3">
    <source>
        <dbReference type="Pfam" id="PF10223"/>
    </source>
</evidence>
<dbReference type="EMBL" id="JAIFTH010000382">
    <property type="protein sequence ID" value="KAG9509660.1"/>
    <property type="molecule type" value="Genomic_DNA"/>
</dbReference>
<feature type="compositionally biased region" description="Polar residues" evidence="2">
    <location>
        <begin position="390"/>
        <end position="400"/>
    </location>
</feature>
<evidence type="ECO:0000256" key="2">
    <source>
        <dbReference type="SAM" id="MobiDB-lite"/>
    </source>
</evidence>
<feature type="compositionally biased region" description="Low complexity" evidence="2">
    <location>
        <begin position="158"/>
        <end position="189"/>
    </location>
</feature>
<feature type="region of interest" description="Disordered" evidence="2">
    <location>
        <begin position="390"/>
        <end position="431"/>
    </location>
</feature>
<keyword evidence="5" id="KW-1185">Reference proteome</keyword>
<evidence type="ECO:0000313" key="5">
    <source>
        <dbReference type="Proteomes" id="UP000825002"/>
    </source>
</evidence>
<feature type="domain" description="Menorin-like" evidence="3">
    <location>
        <begin position="584"/>
        <end position="675"/>
    </location>
</feature>
<feature type="compositionally biased region" description="Low complexity" evidence="2">
    <location>
        <begin position="562"/>
        <end position="582"/>
    </location>
</feature>
<evidence type="ECO:0000256" key="1">
    <source>
        <dbReference type="ARBA" id="ARBA00044953"/>
    </source>
</evidence>
<feature type="region of interest" description="Disordered" evidence="2">
    <location>
        <begin position="561"/>
        <end position="585"/>
    </location>
</feature>
<comment type="similarity">
    <text evidence="1">Belongs to the menorin family.</text>
</comment>
<gene>
    <name evidence="4" type="ORF">GZH46_01810</name>
</gene>
<protein>
    <recommendedName>
        <fullName evidence="3">Menorin-like domain-containing protein</fullName>
    </recommendedName>
</protein>
<sequence length="684" mass="76521">MPEIIKRTLLHIQSPQEQQQQQKQHRNDTITVGILRIIINNKVKHRGNRVGLTSQITNEKITATATTMIGFQFPMPQCMKRSGGDSLYSSSSSLGFHDGSPEGLSSSSGSTSTSTSPLSAAPQHHHRYLQSSTASHNHANHLPYNSSNHEREHNEVPNNSNSKHSGNNKKQQSTKSTPSSNGQQQQQQQAARSTLSVLDYYPNLGHDGMQLMWFHDAECYGTLKEALRAPQQFIVCGNVVMAQSGRFQVPIMYNQKFKVSDIRLENWLDEIIRADTVGHTRHAIKLELMSTRVVEPAFRILASMEDRFMGPVIIGAAILTENPKSRPPVDPWTFLMLCRNRMPRCTISIGWETANDGLSHSPAISPSIIMPISNLIGPLAVRPDTHLVEQSHSNGQHGLNQRQQKQQQQQQQSPVSSNGSNGAKSPASFNSDLITSDYHEDEDDDDVEDDIDAPLDLIINISGKTLARQRHRHAAINSNDSSVHNLSHHAHHHHHPYNNYGNSNNNNARVTSTSANLLIKMTNQHQQQISAMSLSSMANHMATNLSVNKHTKDAELNNKLSNQQQTHPQQQQQQQHPNQRQTNMAECQSLSRQMIDNMIGIVKEYNLTQPVTFPVRASVVKNSISELQRLLFQVGANSTITCYAEKDDNVNLDELLMIRRAFATNQVLYDLPEEVASKLRSLVH</sequence>
<feature type="compositionally biased region" description="Polar residues" evidence="2">
    <location>
        <begin position="129"/>
        <end position="147"/>
    </location>
</feature>
<feature type="compositionally biased region" description="Low complexity" evidence="2">
    <location>
        <begin position="84"/>
        <end position="119"/>
    </location>
</feature>
<dbReference type="Pfam" id="PF10223">
    <property type="entry name" value="Menorin_N"/>
    <property type="match status" value="2"/>
</dbReference>
<feature type="compositionally biased region" description="Low complexity" evidence="2">
    <location>
        <begin position="401"/>
        <end position="412"/>
    </location>
</feature>
<name>A0ABQ7S8B3_9ACAR</name>
<reference evidence="4 5" key="1">
    <citation type="submission" date="2020-10" db="EMBL/GenBank/DDBJ databases">
        <authorList>
            <person name="Klimov P.B."/>
            <person name="Dyachkov S.M."/>
            <person name="Chetverikov P.E."/>
        </authorList>
    </citation>
    <scope>NUCLEOTIDE SEQUENCE [LARGE SCALE GENOMIC DNA]</scope>
    <source>
        <strain evidence="4">BMOC 18-1129-001#AD2665</strain>
        <tissue evidence="4">Entire mites</tissue>
    </source>
</reference>
<evidence type="ECO:0000313" key="4">
    <source>
        <dbReference type="EMBL" id="KAG9509660.1"/>
    </source>
</evidence>
<feature type="compositionally biased region" description="Polar residues" evidence="2">
    <location>
        <begin position="413"/>
        <end position="431"/>
    </location>
</feature>
<feature type="non-terminal residue" evidence="4">
    <location>
        <position position="684"/>
    </location>
</feature>